<dbReference type="Proteomes" id="UP001434883">
    <property type="component" value="Unassembled WGS sequence"/>
</dbReference>
<organism evidence="1 2">
    <name type="scientific">Xenoophorus captivus</name>
    <dbReference type="NCBI Taxonomy" id="1517983"/>
    <lineage>
        <taxon>Eukaryota</taxon>
        <taxon>Metazoa</taxon>
        <taxon>Chordata</taxon>
        <taxon>Craniata</taxon>
        <taxon>Vertebrata</taxon>
        <taxon>Euteleostomi</taxon>
        <taxon>Actinopterygii</taxon>
        <taxon>Neopterygii</taxon>
        <taxon>Teleostei</taxon>
        <taxon>Neoteleostei</taxon>
        <taxon>Acanthomorphata</taxon>
        <taxon>Ovalentaria</taxon>
        <taxon>Atherinomorphae</taxon>
        <taxon>Cyprinodontiformes</taxon>
        <taxon>Goodeidae</taxon>
        <taxon>Xenoophorus</taxon>
    </lineage>
</organism>
<evidence type="ECO:0000313" key="2">
    <source>
        <dbReference type="Proteomes" id="UP001434883"/>
    </source>
</evidence>
<protein>
    <submittedName>
        <fullName evidence="1">Uncharacterized protein</fullName>
    </submittedName>
</protein>
<proteinExistence type="predicted"/>
<reference evidence="1 2" key="1">
    <citation type="submission" date="2021-06" db="EMBL/GenBank/DDBJ databases">
        <authorList>
            <person name="Palmer J.M."/>
        </authorList>
    </citation>
    <scope>NUCLEOTIDE SEQUENCE [LARGE SCALE GENOMIC DNA]</scope>
    <source>
        <strain evidence="1 2">XC_2019</strain>
        <tissue evidence="1">Muscle</tissue>
    </source>
</reference>
<dbReference type="EMBL" id="JAHRIN010009488">
    <property type="protein sequence ID" value="MEQ2194647.1"/>
    <property type="molecule type" value="Genomic_DNA"/>
</dbReference>
<name>A0ABV0QGX3_9TELE</name>
<evidence type="ECO:0000313" key="1">
    <source>
        <dbReference type="EMBL" id="MEQ2194647.1"/>
    </source>
</evidence>
<keyword evidence="2" id="KW-1185">Reference proteome</keyword>
<sequence>MQDATSSNLARSHLDVMSSLGRSKDCDDKDNHGTVGLTVMSVAEWAGNGISTSVTNLALLTMTPCDVLIPSWLSLLMGLMVQRRSGRGTIRGYLRVCMALESGEEALLLLKHPQ</sequence>
<comment type="caution">
    <text evidence="1">The sequence shown here is derived from an EMBL/GenBank/DDBJ whole genome shotgun (WGS) entry which is preliminary data.</text>
</comment>
<accession>A0ABV0QGX3</accession>
<gene>
    <name evidence="1" type="ORF">XENOCAPTIV_000922</name>
</gene>